<sequence>MPVLCSGVLGHGPSARPPAVAMVSSHATSHALTAVVESQLGNFTAPGGLALRAGSAATSCLVGEVIAKTAPGTVRRSDSWNFAPYPSLKHGAAGPAETPETLPGQKDRNRD</sequence>
<gene>
    <name evidence="1" type="ORF">PDJAM_G00201700</name>
</gene>
<keyword evidence="2" id="KW-1185">Reference proteome</keyword>
<dbReference type="Proteomes" id="UP000830395">
    <property type="component" value="Chromosome 4"/>
</dbReference>
<comment type="caution">
    <text evidence="1">The sequence shown here is derived from an EMBL/GenBank/DDBJ whole genome shotgun (WGS) entry which is preliminary data.</text>
</comment>
<name>A0ACC5Y7K4_9TELE</name>
<protein>
    <submittedName>
        <fullName evidence="1">Uncharacterized protein</fullName>
    </submittedName>
</protein>
<proteinExistence type="predicted"/>
<reference evidence="1" key="1">
    <citation type="submission" date="2020-02" db="EMBL/GenBank/DDBJ databases">
        <title>Genome sequencing of the panga catfish, Pangasius djambal.</title>
        <authorList>
            <person name="Wen M."/>
            <person name="Zahm M."/>
            <person name="Roques C."/>
            <person name="Cabau C."/>
            <person name="Klopp C."/>
            <person name="Donnadieu C."/>
            <person name="Jouanno E."/>
            <person name="Avarre J.-C."/>
            <person name="Campet M."/>
            <person name="Ha T."/>
            <person name="Dugue R."/>
            <person name="Lampietro C."/>
            <person name="Louis A."/>
            <person name="Herpin A."/>
            <person name="Echchiki A."/>
            <person name="Berthelot C."/>
            <person name="Parey E."/>
            <person name="Roest-Crollius H."/>
            <person name="Braasch I."/>
            <person name="Postlethwait J.H."/>
            <person name="Bobe J."/>
            <person name="Montfort J."/>
            <person name="Bouchez O."/>
            <person name="Begum T."/>
            <person name="Schartl M."/>
            <person name="Gustiano R."/>
            <person name="Guiguen Y."/>
        </authorList>
    </citation>
    <scope>NUCLEOTIDE SEQUENCE</scope>
    <source>
        <strain evidence="1">Pdj_M5554</strain>
    </source>
</reference>
<evidence type="ECO:0000313" key="2">
    <source>
        <dbReference type="Proteomes" id="UP000830395"/>
    </source>
</evidence>
<evidence type="ECO:0000313" key="1">
    <source>
        <dbReference type="EMBL" id="MCJ8731640.1"/>
    </source>
</evidence>
<accession>A0ACC5Y7K4</accession>
<dbReference type="EMBL" id="CM040978">
    <property type="protein sequence ID" value="MCJ8731640.1"/>
    <property type="molecule type" value="Genomic_DNA"/>
</dbReference>
<organism evidence="1 2">
    <name type="scientific">Pangasius djambal</name>
    <dbReference type="NCBI Taxonomy" id="1691987"/>
    <lineage>
        <taxon>Eukaryota</taxon>
        <taxon>Metazoa</taxon>
        <taxon>Chordata</taxon>
        <taxon>Craniata</taxon>
        <taxon>Vertebrata</taxon>
        <taxon>Euteleostomi</taxon>
        <taxon>Actinopterygii</taxon>
        <taxon>Neopterygii</taxon>
        <taxon>Teleostei</taxon>
        <taxon>Ostariophysi</taxon>
        <taxon>Siluriformes</taxon>
        <taxon>Pangasiidae</taxon>
        <taxon>Pangasius</taxon>
    </lineage>
</organism>